<reference evidence="1 2" key="2">
    <citation type="journal article" date="2016" name="Genome Announc.">
        <title>Complete Genome Sequence of Algoriphagus sp. Strain M8-2, Isolated from a Brackish Lake.</title>
        <authorList>
            <person name="Muraguchi Y."/>
            <person name="Kushimoto K."/>
            <person name="Ohtsubo Y."/>
            <person name="Suzuki T."/>
            <person name="Dohra H."/>
            <person name="Kimbara K."/>
            <person name="Shintani M."/>
        </authorList>
    </citation>
    <scope>NUCLEOTIDE SEQUENCE [LARGE SCALE GENOMIC DNA]</scope>
    <source>
        <strain evidence="1 2">M8-2</strain>
    </source>
</reference>
<dbReference type="Proteomes" id="UP000073816">
    <property type="component" value="Chromosome"/>
</dbReference>
<dbReference type="KEGG" id="alm:AO498_00340"/>
<evidence type="ECO:0008006" key="3">
    <source>
        <dbReference type="Google" id="ProtNLM"/>
    </source>
</evidence>
<dbReference type="EMBL" id="CP012836">
    <property type="protein sequence ID" value="AMQ54822.1"/>
    <property type="molecule type" value="Genomic_DNA"/>
</dbReference>
<accession>A0A142EI67</accession>
<keyword evidence="2" id="KW-1185">Reference proteome</keyword>
<reference evidence="2" key="1">
    <citation type="submission" date="2015-09" db="EMBL/GenBank/DDBJ databases">
        <title>Complete sequence of Algoriphagus sp. M8-2.</title>
        <authorList>
            <person name="Shintani M."/>
        </authorList>
    </citation>
    <scope>NUCLEOTIDE SEQUENCE [LARGE SCALE GENOMIC DNA]</scope>
    <source>
        <strain evidence="2">M8-2</strain>
    </source>
</reference>
<dbReference type="STRING" id="1727163.AO498_00340"/>
<dbReference type="Gene3D" id="3.40.190.10">
    <property type="entry name" value="Periplasmic binding protein-like II"/>
    <property type="match status" value="1"/>
</dbReference>
<organism evidence="1 2">
    <name type="scientific">Algoriphagus sanaruensis</name>
    <dbReference type="NCBI Taxonomy" id="1727163"/>
    <lineage>
        <taxon>Bacteria</taxon>
        <taxon>Pseudomonadati</taxon>
        <taxon>Bacteroidota</taxon>
        <taxon>Cytophagia</taxon>
        <taxon>Cytophagales</taxon>
        <taxon>Cyclobacteriaceae</taxon>
        <taxon>Algoriphagus</taxon>
    </lineage>
</organism>
<sequence length="143" mass="15656">MKIWKLIIFGLFIVQVGYAQKTNLDQVDFLINVKGVNSLTPAQVIQVFKNGRSLWESKEKVIIVLPANNSELAPSVASNLYGTSVSAMQKFWLALVFQGRASPPVFLQTGEEILNYVKNNPGAIAAVPQGSVQIPSNLKLTVK</sequence>
<evidence type="ECO:0000313" key="2">
    <source>
        <dbReference type="Proteomes" id="UP000073816"/>
    </source>
</evidence>
<proteinExistence type="predicted"/>
<dbReference type="RefSeq" id="WP_067542128.1">
    <property type="nucleotide sequence ID" value="NZ_CP012836.1"/>
</dbReference>
<dbReference type="PATRIC" id="fig|1727163.4.peg.73"/>
<dbReference type="OrthoDB" id="828029at2"/>
<dbReference type="AlphaFoldDB" id="A0A142EI67"/>
<name>A0A142EI67_9BACT</name>
<protein>
    <recommendedName>
        <fullName evidence="3">PBP domain-containing protein</fullName>
    </recommendedName>
</protein>
<gene>
    <name evidence="1" type="ORF">AO498_00340</name>
</gene>
<evidence type="ECO:0000313" key="1">
    <source>
        <dbReference type="EMBL" id="AMQ54822.1"/>
    </source>
</evidence>
<dbReference type="SUPFAM" id="SSF53850">
    <property type="entry name" value="Periplasmic binding protein-like II"/>
    <property type="match status" value="1"/>
</dbReference>